<feature type="compositionally biased region" description="Basic and acidic residues" evidence="1">
    <location>
        <begin position="84"/>
        <end position="93"/>
    </location>
</feature>
<feature type="domain" description="FecR N-terminal" evidence="2">
    <location>
        <begin position="17"/>
        <end position="53"/>
    </location>
</feature>
<reference evidence="3 4" key="1">
    <citation type="submission" date="2019-12" db="EMBL/GenBank/DDBJ databases">
        <title>Genomic-based taxomic classification of the family Erythrobacteraceae.</title>
        <authorList>
            <person name="Xu L."/>
        </authorList>
    </citation>
    <scope>NUCLEOTIDE SEQUENCE [LARGE SCALE GENOMIC DNA]</scope>
    <source>
        <strain evidence="3 4">M0322</strain>
    </source>
</reference>
<sequence>MNTRTKEPGDDRDAPSREAAVWFARLRSGQGDSPAFGAWLDRDCANARAFARVLDGWDIVGGLAPLYPQFAPADPAAVSSPGRPRREPGLGAE</sequence>
<gene>
    <name evidence="3" type="ORF">GRI99_16660</name>
</gene>
<comment type="caution">
    <text evidence="3">The sequence shown here is derived from an EMBL/GenBank/DDBJ whole genome shotgun (WGS) entry which is preliminary data.</text>
</comment>
<proteinExistence type="predicted"/>
<feature type="region of interest" description="Disordered" evidence="1">
    <location>
        <begin position="71"/>
        <end position="93"/>
    </location>
</feature>
<accession>A0A844Z171</accession>
<dbReference type="InterPro" id="IPR032623">
    <property type="entry name" value="FecR_N"/>
</dbReference>
<evidence type="ECO:0000259" key="2">
    <source>
        <dbReference type="Pfam" id="PF16220"/>
    </source>
</evidence>
<dbReference type="Pfam" id="PF16220">
    <property type="entry name" value="DUF4880"/>
    <property type="match status" value="1"/>
</dbReference>
<dbReference type="EMBL" id="WTYV01000008">
    <property type="protein sequence ID" value="MXO73262.1"/>
    <property type="molecule type" value="Genomic_DNA"/>
</dbReference>
<evidence type="ECO:0000256" key="1">
    <source>
        <dbReference type="SAM" id="MobiDB-lite"/>
    </source>
</evidence>
<name>A0A844Z171_9SPHN</name>
<keyword evidence="4" id="KW-1185">Reference proteome</keyword>
<dbReference type="Proteomes" id="UP000466966">
    <property type="component" value="Unassembled WGS sequence"/>
</dbReference>
<evidence type="ECO:0000313" key="4">
    <source>
        <dbReference type="Proteomes" id="UP000466966"/>
    </source>
</evidence>
<protein>
    <submittedName>
        <fullName evidence="3">DUF4880 domain-containing protein</fullName>
    </submittedName>
</protein>
<dbReference type="RefSeq" id="WP_160773189.1">
    <property type="nucleotide sequence ID" value="NZ_WTYV01000008.1"/>
</dbReference>
<organism evidence="3 4">
    <name type="scientific">Alteraurantiacibacter buctensis</name>
    <dbReference type="NCBI Taxonomy" id="1503981"/>
    <lineage>
        <taxon>Bacteria</taxon>
        <taxon>Pseudomonadati</taxon>
        <taxon>Pseudomonadota</taxon>
        <taxon>Alphaproteobacteria</taxon>
        <taxon>Sphingomonadales</taxon>
        <taxon>Erythrobacteraceae</taxon>
        <taxon>Alteraurantiacibacter</taxon>
    </lineage>
</organism>
<dbReference type="OrthoDB" id="7462608at2"/>
<dbReference type="AlphaFoldDB" id="A0A844Z171"/>
<evidence type="ECO:0000313" key="3">
    <source>
        <dbReference type="EMBL" id="MXO73262.1"/>
    </source>
</evidence>